<evidence type="ECO:0000256" key="1">
    <source>
        <dbReference type="ARBA" id="ARBA00008791"/>
    </source>
</evidence>
<evidence type="ECO:0000313" key="4">
    <source>
        <dbReference type="Proteomes" id="UP000285112"/>
    </source>
</evidence>
<organism evidence="3 4">
    <name type="scientific">Amycolatopsis panacis</name>
    <dbReference type="NCBI Taxonomy" id="2340917"/>
    <lineage>
        <taxon>Bacteria</taxon>
        <taxon>Bacillati</taxon>
        <taxon>Actinomycetota</taxon>
        <taxon>Actinomycetes</taxon>
        <taxon>Pseudonocardiales</taxon>
        <taxon>Pseudonocardiaceae</taxon>
        <taxon>Amycolatopsis</taxon>
    </lineage>
</organism>
<protein>
    <submittedName>
        <fullName evidence="3">Universal stress protein</fullName>
    </submittedName>
</protein>
<evidence type="ECO:0000259" key="2">
    <source>
        <dbReference type="Pfam" id="PF00582"/>
    </source>
</evidence>
<dbReference type="Proteomes" id="UP000285112">
    <property type="component" value="Unassembled WGS sequence"/>
</dbReference>
<name>A0A419HQW0_9PSEU</name>
<dbReference type="SUPFAM" id="SSF52402">
    <property type="entry name" value="Adenine nucleotide alpha hydrolases-like"/>
    <property type="match status" value="1"/>
</dbReference>
<keyword evidence="4" id="KW-1185">Reference proteome</keyword>
<gene>
    <name evidence="3" type="ORF">D5S19_27175</name>
</gene>
<dbReference type="RefSeq" id="WP_120026230.1">
    <property type="nucleotide sequence ID" value="NZ_QZFV01000127.1"/>
</dbReference>
<dbReference type="InterPro" id="IPR006015">
    <property type="entry name" value="Universal_stress_UspA"/>
</dbReference>
<proteinExistence type="inferred from homology"/>
<dbReference type="PANTHER" id="PTHR31964">
    <property type="entry name" value="ADENINE NUCLEOTIDE ALPHA HYDROLASES-LIKE SUPERFAMILY PROTEIN"/>
    <property type="match status" value="1"/>
</dbReference>
<dbReference type="PRINTS" id="PR01438">
    <property type="entry name" value="UNVRSLSTRESS"/>
</dbReference>
<dbReference type="EMBL" id="QZFV01000127">
    <property type="protein sequence ID" value="RJQ78864.1"/>
    <property type="molecule type" value="Genomic_DNA"/>
</dbReference>
<comment type="similarity">
    <text evidence="1">Belongs to the universal stress protein A family.</text>
</comment>
<sequence>MNSPGRFIIVGVDGSPHSDAALRWALGVAARPGDRVHAVVVRPAEGLLRGTSFALHGSNAAPRDHISSIRREYPDAPEVTVTTPRGDPATELVTESTEADLLVVGAHGTGLARKPLLGSVSRECVRYSRCPVVVITPEAARHPMSFVGLRGHAAGDGGCSASTPADHCKGAAHSS</sequence>
<comment type="caution">
    <text evidence="3">The sequence shown here is derived from an EMBL/GenBank/DDBJ whole genome shotgun (WGS) entry which is preliminary data.</text>
</comment>
<dbReference type="Pfam" id="PF00582">
    <property type="entry name" value="Usp"/>
    <property type="match status" value="1"/>
</dbReference>
<dbReference type="PANTHER" id="PTHR31964:SF113">
    <property type="entry name" value="USPA DOMAIN-CONTAINING PROTEIN"/>
    <property type="match status" value="1"/>
</dbReference>
<feature type="domain" description="UspA" evidence="2">
    <location>
        <begin position="8"/>
        <end position="135"/>
    </location>
</feature>
<dbReference type="AlphaFoldDB" id="A0A419HQW0"/>
<dbReference type="CDD" id="cd00293">
    <property type="entry name" value="USP-like"/>
    <property type="match status" value="1"/>
</dbReference>
<dbReference type="OrthoDB" id="5244367at2"/>
<dbReference type="InterPro" id="IPR006016">
    <property type="entry name" value="UspA"/>
</dbReference>
<dbReference type="InterPro" id="IPR014729">
    <property type="entry name" value="Rossmann-like_a/b/a_fold"/>
</dbReference>
<reference evidence="3 4" key="1">
    <citation type="submission" date="2018-09" db="EMBL/GenBank/DDBJ databases">
        <title>YIM PH 21725 draft genome.</title>
        <authorList>
            <person name="Miao C."/>
        </authorList>
    </citation>
    <scope>NUCLEOTIDE SEQUENCE [LARGE SCALE GENOMIC DNA]</scope>
    <source>
        <strain evidence="4">YIM PH21725</strain>
    </source>
</reference>
<dbReference type="Gene3D" id="3.40.50.620">
    <property type="entry name" value="HUPs"/>
    <property type="match status" value="1"/>
</dbReference>
<accession>A0A419HQW0</accession>
<evidence type="ECO:0000313" key="3">
    <source>
        <dbReference type="EMBL" id="RJQ78864.1"/>
    </source>
</evidence>